<protein>
    <submittedName>
        <fullName evidence="11">Serine/threonine protein kinase</fullName>
    </submittedName>
</protein>
<keyword evidence="2 6" id="KW-0547">Nucleotide-binding</keyword>
<dbReference type="Pfam" id="PF13374">
    <property type="entry name" value="TPR_10"/>
    <property type="match status" value="1"/>
</dbReference>
<keyword evidence="7" id="KW-0175">Coiled coil</keyword>
<dbReference type="KEGG" id="ipa:Isop_1882"/>
<dbReference type="CDD" id="cd14014">
    <property type="entry name" value="STKc_PknB_like"/>
    <property type="match status" value="1"/>
</dbReference>
<reference evidence="11 12" key="2">
    <citation type="journal article" date="2011" name="Stand. Genomic Sci.">
        <title>Complete genome sequence of Isosphaera pallida type strain (IS1B).</title>
        <authorList>
            <consortium name="US DOE Joint Genome Institute (JGI-PGF)"/>
            <person name="Goker M."/>
            <person name="Cleland D."/>
            <person name="Saunders E."/>
            <person name="Lapidus A."/>
            <person name="Nolan M."/>
            <person name="Lucas S."/>
            <person name="Hammon N."/>
            <person name="Deshpande S."/>
            <person name="Cheng J.F."/>
            <person name="Tapia R."/>
            <person name="Han C."/>
            <person name="Goodwin L."/>
            <person name="Pitluck S."/>
            <person name="Liolios K."/>
            <person name="Pagani I."/>
            <person name="Ivanova N."/>
            <person name="Mavromatis K."/>
            <person name="Pati A."/>
            <person name="Chen A."/>
            <person name="Palaniappan K."/>
            <person name="Land M."/>
            <person name="Hauser L."/>
            <person name="Chang Y.J."/>
            <person name="Jeffries C.D."/>
            <person name="Detter J.C."/>
            <person name="Beck B."/>
            <person name="Woyke T."/>
            <person name="Bristow J."/>
            <person name="Eisen J.A."/>
            <person name="Markowitz V."/>
            <person name="Hugenholtz P."/>
            <person name="Kyrpides N.C."/>
            <person name="Klenk H.P."/>
        </authorList>
    </citation>
    <scope>NUCLEOTIDE SEQUENCE [LARGE SCALE GENOMIC DNA]</scope>
    <source>
        <strain evidence="12">ATCC 43644 / DSM 9630 / IS1B</strain>
    </source>
</reference>
<evidence type="ECO:0000256" key="5">
    <source>
        <dbReference type="PROSITE-ProRule" id="PRU00339"/>
    </source>
</evidence>
<feature type="domain" description="Protein kinase" evidence="10">
    <location>
        <begin position="134"/>
        <end position="433"/>
    </location>
</feature>
<dbReference type="Pfam" id="PF00069">
    <property type="entry name" value="Pkinase"/>
    <property type="match status" value="1"/>
</dbReference>
<name>E8R231_ISOPI</name>
<evidence type="ECO:0000256" key="8">
    <source>
        <dbReference type="SAM" id="MobiDB-lite"/>
    </source>
</evidence>
<feature type="binding site" evidence="6">
    <location>
        <position position="164"/>
    </location>
    <ligand>
        <name>ATP</name>
        <dbReference type="ChEBI" id="CHEBI:30616"/>
    </ligand>
</feature>
<dbReference type="Proteomes" id="UP000008631">
    <property type="component" value="Chromosome"/>
</dbReference>
<dbReference type="HOGENOM" id="CLU_007799_1_0_0"/>
<evidence type="ECO:0000256" key="4">
    <source>
        <dbReference type="ARBA" id="ARBA00022840"/>
    </source>
</evidence>
<dbReference type="GO" id="GO:0005524">
    <property type="term" value="F:ATP binding"/>
    <property type="evidence" value="ECO:0007669"/>
    <property type="project" value="UniProtKB-UniRule"/>
</dbReference>
<feature type="coiled-coil region" evidence="7">
    <location>
        <begin position="483"/>
        <end position="510"/>
    </location>
</feature>
<organism evidence="11 12">
    <name type="scientific">Isosphaera pallida (strain ATCC 43644 / DSM 9630 / IS1B)</name>
    <dbReference type="NCBI Taxonomy" id="575540"/>
    <lineage>
        <taxon>Bacteria</taxon>
        <taxon>Pseudomonadati</taxon>
        <taxon>Planctomycetota</taxon>
        <taxon>Planctomycetia</taxon>
        <taxon>Isosphaerales</taxon>
        <taxon>Isosphaeraceae</taxon>
        <taxon>Isosphaera</taxon>
    </lineage>
</organism>
<dbReference type="PRINTS" id="PR00381">
    <property type="entry name" value="KINESINLIGHT"/>
</dbReference>
<dbReference type="InterPro" id="IPR019734">
    <property type="entry name" value="TPR_rpt"/>
</dbReference>
<dbReference type="Gene3D" id="1.25.40.10">
    <property type="entry name" value="Tetratricopeptide repeat domain"/>
    <property type="match status" value="5"/>
</dbReference>
<dbReference type="eggNOG" id="COG0457">
    <property type="taxonomic scope" value="Bacteria"/>
</dbReference>
<dbReference type="SUPFAM" id="SSF48452">
    <property type="entry name" value="TPR-like"/>
    <property type="match status" value="4"/>
</dbReference>
<dbReference type="PANTHER" id="PTHR45641">
    <property type="entry name" value="TETRATRICOPEPTIDE REPEAT PROTEIN (AFU_ORTHOLOGUE AFUA_6G03870)"/>
    <property type="match status" value="1"/>
</dbReference>
<dbReference type="PROSITE" id="PS00107">
    <property type="entry name" value="PROTEIN_KINASE_ATP"/>
    <property type="match status" value="1"/>
</dbReference>
<feature type="region of interest" description="Disordered" evidence="8">
    <location>
        <begin position="103"/>
        <end position="123"/>
    </location>
</feature>
<dbReference type="GO" id="GO:0004674">
    <property type="term" value="F:protein serine/threonine kinase activity"/>
    <property type="evidence" value="ECO:0007669"/>
    <property type="project" value="UniProtKB-KW"/>
</dbReference>
<gene>
    <name evidence="11" type="ordered locus">Isop_1882</name>
</gene>
<dbReference type="PANTHER" id="PTHR45641:SF19">
    <property type="entry name" value="NEPHROCYSTIN-3"/>
    <property type="match status" value="1"/>
</dbReference>
<evidence type="ECO:0000256" key="2">
    <source>
        <dbReference type="ARBA" id="ARBA00022741"/>
    </source>
</evidence>
<keyword evidence="1" id="KW-0677">Repeat</keyword>
<accession>E8R231</accession>
<dbReference type="PROSITE" id="PS00108">
    <property type="entry name" value="PROTEIN_KINASE_ST"/>
    <property type="match status" value="1"/>
</dbReference>
<evidence type="ECO:0000256" key="3">
    <source>
        <dbReference type="ARBA" id="ARBA00022803"/>
    </source>
</evidence>
<keyword evidence="9" id="KW-0812">Transmembrane</keyword>
<dbReference type="SMART" id="SM00220">
    <property type="entry name" value="S_TKc"/>
    <property type="match status" value="1"/>
</dbReference>
<dbReference type="InterPro" id="IPR000719">
    <property type="entry name" value="Prot_kinase_dom"/>
</dbReference>
<evidence type="ECO:0000256" key="1">
    <source>
        <dbReference type="ARBA" id="ARBA00022737"/>
    </source>
</evidence>
<dbReference type="SUPFAM" id="SSF56112">
    <property type="entry name" value="Protein kinase-like (PK-like)"/>
    <property type="match status" value="1"/>
</dbReference>
<evidence type="ECO:0000313" key="12">
    <source>
        <dbReference type="Proteomes" id="UP000008631"/>
    </source>
</evidence>
<keyword evidence="11" id="KW-0723">Serine/threonine-protein kinase</keyword>
<dbReference type="InterPro" id="IPR008271">
    <property type="entry name" value="Ser/Thr_kinase_AS"/>
</dbReference>
<dbReference type="PROSITE" id="PS50005">
    <property type="entry name" value="TPR"/>
    <property type="match status" value="1"/>
</dbReference>
<dbReference type="Pfam" id="PF13424">
    <property type="entry name" value="TPR_12"/>
    <property type="match status" value="6"/>
</dbReference>
<evidence type="ECO:0000256" key="9">
    <source>
        <dbReference type="SAM" id="Phobius"/>
    </source>
</evidence>
<evidence type="ECO:0000313" key="11">
    <source>
        <dbReference type="EMBL" id="ADV62463.1"/>
    </source>
</evidence>
<keyword evidence="3 5" id="KW-0802">TPR repeat</keyword>
<keyword evidence="11" id="KW-0808">Transferase</keyword>
<keyword evidence="9" id="KW-0472">Membrane</keyword>
<evidence type="ECO:0000259" key="10">
    <source>
        <dbReference type="PROSITE" id="PS50011"/>
    </source>
</evidence>
<dbReference type="SMART" id="SM00028">
    <property type="entry name" value="TPR"/>
    <property type="match status" value="16"/>
</dbReference>
<keyword evidence="11" id="KW-0418">Kinase</keyword>
<dbReference type="InterPro" id="IPR011009">
    <property type="entry name" value="Kinase-like_dom_sf"/>
</dbReference>
<keyword evidence="4 6" id="KW-0067">ATP-binding</keyword>
<proteinExistence type="predicted"/>
<dbReference type="InterPro" id="IPR011990">
    <property type="entry name" value="TPR-like_helical_dom_sf"/>
</dbReference>
<feature type="repeat" description="TPR" evidence="5">
    <location>
        <begin position="610"/>
        <end position="643"/>
    </location>
</feature>
<keyword evidence="12" id="KW-1185">Reference proteome</keyword>
<dbReference type="STRING" id="575540.Isop_1882"/>
<reference key="1">
    <citation type="submission" date="2010-11" db="EMBL/GenBank/DDBJ databases">
        <title>The complete sequence of chromosome of Isophaera pallida ATCC 43644.</title>
        <authorList>
            <consortium name="US DOE Joint Genome Institute (JGI-PGF)"/>
            <person name="Lucas S."/>
            <person name="Copeland A."/>
            <person name="Lapidus A."/>
            <person name="Bruce D."/>
            <person name="Goodwin L."/>
            <person name="Pitluck S."/>
            <person name="Kyrpides N."/>
            <person name="Mavromatis K."/>
            <person name="Pagani I."/>
            <person name="Ivanova N."/>
            <person name="Saunders E."/>
            <person name="Brettin T."/>
            <person name="Detter J.C."/>
            <person name="Han C."/>
            <person name="Tapia R."/>
            <person name="Land M."/>
            <person name="Hauser L."/>
            <person name="Markowitz V."/>
            <person name="Cheng J.-F."/>
            <person name="Hugenholtz P."/>
            <person name="Woyke T."/>
            <person name="Wu D."/>
            <person name="Eisen J.A."/>
        </authorList>
    </citation>
    <scope>NUCLEOTIDE SEQUENCE</scope>
    <source>
        <strain>ATCC 43644</strain>
    </source>
</reference>
<feature type="region of interest" description="Disordered" evidence="8">
    <location>
        <begin position="56"/>
        <end position="83"/>
    </location>
</feature>
<dbReference type="Gene3D" id="1.10.510.10">
    <property type="entry name" value="Transferase(Phosphotransferase) domain 1"/>
    <property type="match status" value="1"/>
</dbReference>
<evidence type="ECO:0000256" key="6">
    <source>
        <dbReference type="PROSITE-ProRule" id="PRU10141"/>
    </source>
</evidence>
<sequence>MSESISKASSGATFSNLDRVESSVQDALKMTNPDDQVLFHDGECRDQPDLHAAVETRLNPRDVPMPPTPTTASQSPKGQASAEWETTIKRPVVIARPGVSWDESTVTVPQPGDSTLVEPTTSGNPVDGLIADRYRLLEILGTGGMGEVWKAEQLRPVRRIVALKLVKSTIRTEIVLARFEAERQALAIMDHPHVAKVLDAGTTDQGAPFFVMEYVDGLSLTEYCDSRKLSIPQRLELFVMICVAVQHAHYKGIVHRDLKPGNILIAESDGKPAVKVIDFGLVKALNDPNLLTDDTIHTHAGVMLGTLLYMSPEQARAVNPHDVDTRADVYALGVILYELLTGTTPIERGRLNPLSSEERRRIIMEEQPPRPSARLRERDSLHEAAALRGIEPGRLGSILKGDLDWVVMKALEKERHRRYETVNALSRDVQRFLANEPVEARPLSGLYRLRKFARRYRLQVTALVLVLATLVVGMAGVIYGLVVERQARDAEAKQRQIAEQEKTNAKREAATAVAVKEFVLRDMLSLAEARVQARARVKVDPDLKVRDVLLRAAQRIEGKFAEQPLVEAEVRLTLGNALCGIGRAREAIVQLERSHTIRKELLGDDHLSTLNALSDLGVAYEKAGQASQAIPIFEQVLERRRGKLGENHPQFIMSISNLAWCLDAVGDTAKAINYQEQAVTNIRLEKGKNHPATLKLMNNLAVFYKNAGDYSKALDLFEQVMIGRREQLGEDHPETLESINSLASVYLLNHQIQKSILLYEQAFTMMRSRLGEDHPDTLSSLSGLAAAHESAGEVFKAIPLLERVLEGRRIRLGTDHPDTLRSLSSLAAAYERGGEMAKALPLYQQAFEMMRVKLSEDHPSTLLSLNNLAFAYKKAGDTAKAIPLYEQCLEKQRAKLGADHPDTLTTLNNLASAYDSSGDTAKAIPLYEQCLEKQRAKLGADHPDTLTTLNNLARAYESAGDVGKAIPLYEQCLEQRRAKLGADHSDTLISLNNLAIALLMLDEIIQAKSLLTQGLETSRVKLGENHPIALTFLNNLAKAYAQTGDAIQAIPLFEQVLETSRVKLGADHPNTLTTLSNLAFAHSEAGHIQMSVSLYDEALQGKRTKLGEDHPSTLITLKGLAGAHAAAGALDQAALCYEEAFRKLGQRFGSDHPMTLETLLSLARIYRQSDRVGEAIELVNPVIERLRSGQPRNRRLLENGLNTLGWALLETGKPAEAEPILRECLKLNQELAPDSKWVALTQTLLGQALLDQGKLVDALPLLTQGEEGLRTQRQPVRSGSKSQWVQSARRLARLYEAMEFPEEAALWRAEADARLTHLETNRSQP</sequence>
<dbReference type="RefSeq" id="WP_013564751.1">
    <property type="nucleotide sequence ID" value="NC_014962.1"/>
</dbReference>
<dbReference type="eggNOG" id="COG0515">
    <property type="taxonomic scope" value="Bacteria"/>
</dbReference>
<feature type="transmembrane region" description="Helical" evidence="9">
    <location>
        <begin position="458"/>
        <end position="482"/>
    </location>
</feature>
<keyword evidence="9" id="KW-1133">Transmembrane helix</keyword>
<dbReference type="InParanoid" id="E8R231"/>
<dbReference type="Gene3D" id="3.30.200.20">
    <property type="entry name" value="Phosphorylase Kinase, domain 1"/>
    <property type="match status" value="1"/>
</dbReference>
<dbReference type="InterPro" id="IPR017441">
    <property type="entry name" value="Protein_kinase_ATP_BS"/>
</dbReference>
<evidence type="ECO:0000256" key="7">
    <source>
        <dbReference type="SAM" id="Coils"/>
    </source>
</evidence>
<dbReference type="EMBL" id="CP002353">
    <property type="protein sequence ID" value="ADV62463.1"/>
    <property type="molecule type" value="Genomic_DNA"/>
</dbReference>
<dbReference type="PROSITE" id="PS50011">
    <property type="entry name" value="PROTEIN_KINASE_DOM"/>
    <property type="match status" value="1"/>
</dbReference>